<keyword evidence="4 5" id="KW-0472">Membrane</keyword>
<evidence type="ECO:0000256" key="3">
    <source>
        <dbReference type="ARBA" id="ARBA00022989"/>
    </source>
</evidence>
<evidence type="ECO:0000256" key="4">
    <source>
        <dbReference type="ARBA" id="ARBA00023136"/>
    </source>
</evidence>
<dbReference type="PANTHER" id="PTHR36974">
    <property type="entry name" value="MEMBRANE PROTEIN-RELATED"/>
    <property type="match status" value="1"/>
</dbReference>
<comment type="caution">
    <text evidence="6">The sequence shown here is derived from an EMBL/GenBank/DDBJ whole genome shotgun (WGS) entry which is preliminary data.</text>
</comment>
<sequence length="144" mass="16116">MTFLVRPEPLPHPRLRAVLRWALAVIYIAFGVVHLRSAPGFLAIMPAWVPYPLEVVLITGVCEILGGLGLLIPRLRWISGVMLALYAICVYPANLHHAFGQVDVGSLPSSWWYHGPRLAFQPVFVWWALFAGGVIDWPLRRTPA</sequence>
<keyword evidence="2 5" id="KW-0812">Transmembrane</keyword>
<evidence type="ECO:0000256" key="1">
    <source>
        <dbReference type="ARBA" id="ARBA00004141"/>
    </source>
</evidence>
<keyword evidence="3 5" id="KW-1133">Transmembrane helix</keyword>
<comment type="subcellular location">
    <subcellularLocation>
        <location evidence="1">Membrane</location>
        <topology evidence="1">Multi-pass membrane protein</topology>
    </subcellularLocation>
</comment>
<organism evidence="6 7">
    <name type="scientific">Phenylobacterium ferrooxidans</name>
    <dbReference type="NCBI Taxonomy" id="2982689"/>
    <lineage>
        <taxon>Bacteria</taxon>
        <taxon>Pseudomonadati</taxon>
        <taxon>Pseudomonadota</taxon>
        <taxon>Alphaproteobacteria</taxon>
        <taxon>Caulobacterales</taxon>
        <taxon>Caulobacteraceae</taxon>
        <taxon>Phenylobacterium</taxon>
    </lineage>
</organism>
<proteinExistence type="predicted"/>
<dbReference type="InterPro" id="IPR032808">
    <property type="entry name" value="DoxX"/>
</dbReference>
<reference evidence="6 7" key="1">
    <citation type="submission" date="2022-09" db="EMBL/GenBank/DDBJ databases">
        <title>New species of Phenylobacterium.</title>
        <authorList>
            <person name="Mieszkin S."/>
        </authorList>
    </citation>
    <scope>NUCLEOTIDE SEQUENCE [LARGE SCALE GENOMIC DNA]</scope>
    <source>
        <strain evidence="6 7">HK31-G</strain>
    </source>
</reference>
<keyword evidence="7" id="KW-1185">Reference proteome</keyword>
<feature type="transmembrane region" description="Helical" evidence="5">
    <location>
        <begin position="80"/>
        <end position="99"/>
    </location>
</feature>
<evidence type="ECO:0000313" key="6">
    <source>
        <dbReference type="EMBL" id="MFD3262774.1"/>
    </source>
</evidence>
<name>A0ABW6CJ26_9CAUL</name>
<evidence type="ECO:0000313" key="7">
    <source>
        <dbReference type="Proteomes" id="UP001598130"/>
    </source>
</evidence>
<feature type="transmembrane region" description="Helical" evidence="5">
    <location>
        <begin position="21"/>
        <end position="49"/>
    </location>
</feature>
<evidence type="ECO:0000256" key="5">
    <source>
        <dbReference type="SAM" id="Phobius"/>
    </source>
</evidence>
<dbReference type="RefSeq" id="WP_377367200.1">
    <property type="nucleotide sequence ID" value="NZ_JAOTJD010000002.1"/>
</dbReference>
<dbReference type="EMBL" id="JAOTJD010000002">
    <property type="protein sequence ID" value="MFD3262774.1"/>
    <property type="molecule type" value="Genomic_DNA"/>
</dbReference>
<protein>
    <submittedName>
        <fullName evidence="6">DoxX family protein</fullName>
    </submittedName>
</protein>
<feature type="transmembrane region" description="Helical" evidence="5">
    <location>
        <begin position="55"/>
        <end position="73"/>
    </location>
</feature>
<accession>A0ABW6CJ26</accession>
<dbReference type="PANTHER" id="PTHR36974:SF1">
    <property type="entry name" value="DOXX FAMILY MEMBRANE PROTEIN"/>
    <property type="match status" value="1"/>
</dbReference>
<dbReference type="Proteomes" id="UP001598130">
    <property type="component" value="Unassembled WGS sequence"/>
</dbReference>
<feature type="transmembrane region" description="Helical" evidence="5">
    <location>
        <begin position="119"/>
        <end position="139"/>
    </location>
</feature>
<dbReference type="Pfam" id="PF13564">
    <property type="entry name" value="DoxX_2"/>
    <property type="match status" value="1"/>
</dbReference>
<gene>
    <name evidence="6" type="ORF">OCL97_02215</name>
</gene>
<evidence type="ECO:0000256" key="2">
    <source>
        <dbReference type="ARBA" id="ARBA00022692"/>
    </source>
</evidence>